<keyword evidence="1" id="KW-0326">Glycosidase</keyword>
<evidence type="ECO:0000313" key="1">
    <source>
        <dbReference type="EMBL" id="STW80418.1"/>
    </source>
</evidence>
<dbReference type="EMBL" id="UGMS01000004">
    <property type="protein sequence ID" value="STW80418.1"/>
    <property type="molecule type" value="Genomic_DNA"/>
</dbReference>
<sequence>MSKRYGFIYVDRDDEGNGTLARSRKKSFWWYKEVIATNGGSLKE</sequence>
<protein>
    <submittedName>
        <fullName evidence="1">6-phospho-beta-glucosidase</fullName>
        <ecNumber evidence="1">3.2.1.86</ecNumber>
    </submittedName>
</protein>
<evidence type="ECO:0000313" key="2">
    <source>
        <dbReference type="Proteomes" id="UP000254863"/>
    </source>
</evidence>
<dbReference type="GO" id="GO:0008706">
    <property type="term" value="F:6-phospho-beta-glucosidase activity"/>
    <property type="evidence" value="ECO:0007669"/>
    <property type="project" value="UniProtKB-EC"/>
</dbReference>
<dbReference type="Pfam" id="PF00232">
    <property type="entry name" value="Glyco_hydro_1"/>
    <property type="match status" value="1"/>
</dbReference>
<dbReference type="Proteomes" id="UP000254863">
    <property type="component" value="Unassembled WGS sequence"/>
</dbReference>
<proteinExistence type="predicted"/>
<name>A0A7H4PPU5_9ENTR</name>
<accession>A0A7H4PPU5</accession>
<dbReference type="AlphaFoldDB" id="A0A7H4PPU5"/>
<dbReference type="GO" id="GO:0005975">
    <property type="term" value="P:carbohydrate metabolic process"/>
    <property type="evidence" value="ECO:0007669"/>
    <property type="project" value="InterPro"/>
</dbReference>
<gene>
    <name evidence="1" type="primary">bglH_7</name>
    <name evidence="1" type="ORF">NCTC11685_07777</name>
</gene>
<keyword evidence="1" id="KW-0378">Hydrolase</keyword>
<dbReference type="InterPro" id="IPR017853">
    <property type="entry name" value="GH"/>
</dbReference>
<dbReference type="EC" id="3.2.1.86" evidence="1"/>
<dbReference type="Gene3D" id="3.20.20.80">
    <property type="entry name" value="Glycosidases"/>
    <property type="match status" value="1"/>
</dbReference>
<reference evidence="1 2" key="1">
    <citation type="submission" date="2018-06" db="EMBL/GenBank/DDBJ databases">
        <authorList>
            <consortium name="Pathogen Informatics"/>
            <person name="Doyle S."/>
        </authorList>
    </citation>
    <scope>NUCLEOTIDE SEQUENCE [LARGE SCALE GENOMIC DNA]</scope>
    <source>
        <strain evidence="1 2">NCTC11685</strain>
    </source>
</reference>
<comment type="caution">
    <text evidence="1">The sequence shown here is derived from an EMBL/GenBank/DDBJ whole genome shotgun (WGS) entry which is preliminary data.</text>
</comment>
<organism evidence="1 2">
    <name type="scientific">Klebsiella michiganensis</name>
    <dbReference type="NCBI Taxonomy" id="1134687"/>
    <lineage>
        <taxon>Bacteria</taxon>
        <taxon>Pseudomonadati</taxon>
        <taxon>Pseudomonadota</taxon>
        <taxon>Gammaproteobacteria</taxon>
        <taxon>Enterobacterales</taxon>
        <taxon>Enterobacteriaceae</taxon>
        <taxon>Klebsiella/Raoultella group</taxon>
        <taxon>Klebsiella</taxon>
    </lineage>
</organism>
<dbReference type="InterPro" id="IPR001360">
    <property type="entry name" value="Glyco_hydro_1"/>
</dbReference>
<dbReference type="SUPFAM" id="SSF51445">
    <property type="entry name" value="(Trans)glycosidases"/>
    <property type="match status" value="1"/>
</dbReference>